<gene>
    <name evidence="1" type="ordered locus">Pyrfu_1350</name>
</gene>
<dbReference type="Proteomes" id="UP000001037">
    <property type="component" value="Chromosome"/>
</dbReference>
<evidence type="ECO:0000313" key="2">
    <source>
        <dbReference type="Proteomes" id="UP000001037"/>
    </source>
</evidence>
<evidence type="ECO:0000313" key="1">
    <source>
        <dbReference type="EMBL" id="AEM39208.1"/>
    </source>
</evidence>
<dbReference type="AlphaFoldDB" id="G0EGR0"/>
<dbReference type="InParanoid" id="G0EGR0"/>
<organism evidence="1 2">
    <name type="scientific">Pyrolobus fumarii (strain DSM 11204 / 1A)</name>
    <dbReference type="NCBI Taxonomy" id="694429"/>
    <lineage>
        <taxon>Archaea</taxon>
        <taxon>Thermoproteota</taxon>
        <taxon>Thermoprotei</taxon>
        <taxon>Desulfurococcales</taxon>
        <taxon>Pyrodictiaceae</taxon>
        <taxon>Pyrolobus</taxon>
    </lineage>
</organism>
<dbReference type="HOGENOM" id="CLU_1207657_0_0_2"/>
<dbReference type="KEGG" id="pfm:Pyrfu_1350"/>
<protein>
    <submittedName>
        <fullName evidence="1">Uncharacterized protein</fullName>
    </submittedName>
</protein>
<proteinExistence type="predicted"/>
<dbReference type="eggNOG" id="arCOG08615">
    <property type="taxonomic scope" value="Archaea"/>
</dbReference>
<dbReference type="EMBL" id="CP002838">
    <property type="protein sequence ID" value="AEM39208.1"/>
    <property type="molecule type" value="Genomic_DNA"/>
</dbReference>
<accession>G0EGR0</accession>
<name>G0EGR0_PYRF1</name>
<reference evidence="1 2" key="1">
    <citation type="journal article" date="2011" name="Stand. Genomic Sci.">
        <title>Complete genome sequence of the hyperthermophilic chemolithoautotroph Pyrolobus fumarii type strain (1A).</title>
        <authorList>
            <person name="Anderson I."/>
            <person name="Goker M."/>
            <person name="Nolan M."/>
            <person name="Lucas S."/>
            <person name="Hammon N."/>
            <person name="Deshpande S."/>
            <person name="Cheng J.F."/>
            <person name="Tapia R."/>
            <person name="Han C."/>
            <person name="Goodwin L."/>
            <person name="Pitluck S."/>
            <person name="Huntemann M."/>
            <person name="Liolios K."/>
            <person name="Ivanova N."/>
            <person name="Pagani I."/>
            <person name="Mavromatis K."/>
            <person name="Ovchinikova G."/>
            <person name="Pati A."/>
            <person name="Chen A."/>
            <person name="Palaniappan K."/>
            <person name="Land M."/>
            <person name="Hauser L."/>
            <person name="Brambilla E.M."/>
            <person name="Huber H."/>
            <person name="Yasawong M."/>
            <person name="Rohde M."/>
            <person name="Spring S."/>
            <person name="Abt B."/>
            <person name="Sikorski J."/>
            <person name="Wirth R."/>
            <person name="Detter J.C."/>
            <person name="Woyke T."/>
            <person name="Bristow J."/>
            <person name="Eisen J.A."/>
            <person name="Markowitz V."/>
            <person name="Hugenholtz P."/>
            <person name="Kyrpides N.C."/>
            <person name="Klenk H.P."/>
            <person name="Lapidus A."/>
        </authorList>
    </citation>
    <scope>NUCLEOTIDE SEQUENCE [LARGE SCALE GENOMIC DNA]</scope>
    <source>
        <strain evidence="2">DSM 11204 / 1A</strain>
    </source>
</reference>
<sequence length="229" mass="25577">MGWADAPLARRLACRLYYQHLVSLFAWGFRVSPGPLDIPPFSPWVSHIAVLVRHTIPVNSGMPRYELVARRRARGLDVVLLRDGAAVIHMSGRGAEKIFRLLAEELEKLGAAKPLSKTEVEESYEIDEKFGGTVAAYLLLVRRSRNPDKWIPTLRGIIEGKYPGLPEALEKMMEAGIEASKKYPKEAKRIHTLLHPKVADALTSGVKRFVEKYVKGLGGAVPEEKEEQS</sequence>
<keyword evidence="2" id="KW-1185">Reference proteome</keyword>